<comment type="caution">
    <text evidence="2">The sequence shown here is derived from an EMBL/GenBank/DDBJ whole genome shotgun (WGS) entry which is preliminary data.</text>
</comment>
<dbReference type="GO" id="GO:0006777">
    <property type="term" value="P:Mo-molybdopterin cofactor biosynthetic process"/>
    <property type="evidence" value="ECO:0007669"/>
    <property type="project" value="InterPro"/>
</dbReference>
<dbReference type="NCBIfam" id="TIGR00176">
    <property type="entry name" value="mobB"/>
    <property type="match status" value="1"/>
</dbReference>
<dbReference type="InterPro" id="IPR004435">
    <property type="entry name" value="MobB_dom"/>
</dbReference>
<dbReference type="Gene3D" id="3.40.50.300">
    <property type="entry name" value="P-loop containing nucleotide triphosphate hydrolases"/>
    <property type="match status" value="1"/>
</dbReference>
<reference evidence="2" key="1">
    <citation type="journal article" date="2020" name="mSystems">
        <title>Genome- and Community-Level Interaction Insights into Carbon Utilization and Element Cycling Functions of Hydrothermarchaeota in Hydrothermal Sediment.</title>
        <authorList>
            <person name="Zhou Z."/>
            <person name="Liu Y."/>
            <person name="Xu W."/>
            <person name="Pan J."/>
            <person name="Luo Z.H."/>
            <person name="Li M."/>
        </authorList>
    </citation>
    <scope>NUCLEOTIDE SEQUENCE [LARGE SCALE GENOMIC DNA]</scope>
    <source>
        <strain evidence="2">SpSt-587</strain>
    </source>
</reference>
<accession>A0A7J3M2S6</accession>
<gene>
    <name evidence="2" type="primary">mobB</name>
    <name evidence="2" type="ORF">ENT52_05765</name>
</gene>
<sequence>MIILSIVGSSGSGKTTLIEKLVPELAKMGYRVAVVKHAHKGFEVDVKGKDSQRIFDAGADVAVVSEEKVAIFRRISLQDILKLFQDYDIVLLEGFSKLHFPKIALDNREYENVVFRYNGNFEDVLSFITSLLKSDSRGKT</sequence>
<dbReference type="Pfam" id="PF03205">
    <property type="entry name" value="MobB"/>
    <property type="match status" value="1"/>
</dbReference>
<dbReference type="PANTHER" id="PTHR40072">
    <property type="entry name" value="MOLYBDOPTERIN-GUANINE DINUCLEOTIDE BIOSYNTHESIS ADAPTER PROTEIN-RELATED"/>
    <property type="match status" value="1"/>
</dbReference>
<dbReference type="GO" id="GO:0005525">
    <property type="term" value="F:GTP binding"/>
    <property type="evidence" value="ECO:0007669"/>
    <property type="project" value="InterPro"/>
</dbReference>
<feature type="domain" description="Molybdopterin-guanine dinucleotide biosynthesis protein B (MobB)" evidence="1">
    <location>
        <begin position="3"/>
        <end position="112"/>
    </location>
</feature>
<evidence type="ECO:0000259" key="1">
    <source>
        <dbReference type="Pfam" id="PF03205"/>
    </source>
</evidence>
<evidence type="ECO:0000313" key="2">
    <source>
        <dbReference type="EMBL" id="HGT83216.1"/>
    </source>
</evidence>
<dbReference type="InterPro" id="IPR052539">
    <property type="entry name" value="MGD_biosynthesis_adapter"/>
</dbReference>
<dbReference type="CDD" id="cd03116">
    <property type="entry name" value="MobB"/>
    <property type="match status" value="1"/>
</dbReference>
<dbReference type="PANTHER" id="PTHR40072:SF1">
    <property type="entry name" value="MOLYBDOPTERIN-GUANINE DINUCLEOTIDE BIOSYNTHESIS ADAPTER PROTEIN"/>
    <property type="match status" value="1"/>
</dbReference>
<protein>
    <submittedName>
        <fullName evidence="2">Molybdopterin-guanine dinucleotide biosynthesis protein B</fullName>
    </submittedName>
</protein>
<name>A0A7J3M2S6_ARCFL</name>
<dbReference type="AlphaFoldDB" id="A0A7J3M2S6"/>
<dbReference type="InterPro" id="IPR027417">
    <property type="entry name" value="P-loop_NTPase"/>
</dbReference>
<dbReference type="EMBL" id="DSYZ01000109">
    <property type="protein sequence ID" value="HGT83216.1"/>
    <property type="molecule type" value="Genomic_DNA"/>
</dbReference>
<dbReference type="SUPFAM" id="SSF52540">
    <property type="entry name" value="P-loop containing nucleoside triphosphate hydrolases"/>
    <property type="match status" value="1"/>
</dbReference>
<organism evidence="2">
    <name type="scientific">Archaeoglobus fulgidus</name>
    <dbReference type="NCBI Taxonomy" id="2234"/>
    <lineage>
        <taxon>Archaea</taxon>
        <taxon>Methanobacteriati</taxon>
        <taxon>Methanobacteriota</taxon>
        <taxon>Archaeoglobi</taxon>
        <taxon>Archaeoglobales</taxon>
        <taxon>Archaeoglobaceae</taxon>
        <taxon>Archaeoglobus</taxon>
    </lineage>
</organism>
<proteinExistence type="predicted"/>